<comment type="subcellular location">
    <subcellularLocation>
        <location evidence="1">Cell membrane</location>
        <topology evidence="1">Multi-pass membrane protein</topology>
    </subcellularLocation>
</comment>
<dbReference type="AlphaFoldDB" id="A0A917ZMJ6"/>
<feature type="transmembrane region" description="Helical" evidence="8">
    <location>
        <begin position="294"/>
        <end position="318"/>
    </location>
</feature>
<name>A0A917ZMJ6_9GAMM</name>
<dbReference type="InterPro" id="IPR038770">
    <property type="entry name" value="Na+/solute_symporter_sf"/>
</dbReference>
<sequence length="320" mass="34282">MDLYLQSLQFTAGVVVPIFFIVLLGYILQRTRLIDDAFINTASRLVFMVALPTLVFMSIASTDFQAVFNPAQLGFVFVGVLFSFSATWWLAARWIKAPEDIGAFVQGAFRSNYGIIGLALSYNLFGNSGLSQASMLLALVIPTFNVLSVIALTVPMQGRDGGDISIRQITAAIIRNPLIIAVLLALPFSYFGLHLPKTLDTTGHYFANLTLPLALLTIGGTLDLKSLKRSSGMAFWACAIKLLLMPLAMTLAAALLGFSGQDLAMLFVLFGCPTAAAAFVMARAMGANARLSANIILITTLGSILTLSSGIFALRLLAVI</sequence>
<feature type="transmembrane region" description="Helical" evidence="8">
    <location>
        <begin position="72"/>
        <end position="91"/>
    </location>
</feature>
<evidence type="ECO:0000256" key="8">
    <source>
        <dbReference type="SAM" id="Phobius"/>
    </source>
</evidence>
<feature type="transmembrane region" description="Helical" evidence="8">
    <location>
        <begin position="131"/>
        <end position="152"/>
    </location>
</feature>
<dbReference type="Proteomes" id="UP000599578">
    <property type="component" value="Unassembled WGS sequence"/>
</dbReference>
<organism evidence="9 10">
    <name type="scientific">Marinobacterium nitratireducens</name>
    <dbReference type="NCBI Taxonomy" id="518897"/>
    <lineage>
        <taxon>Bacteria</taxon>
        <taxon>Pseudomonadati</taxon>
        <taxon>Pseudomonadota</taxon>
        <taxon>Gammaproteobacteria</taxon>
        <taxon>Oceanospirillales</taxon>
        <taxon>Oceanospirillaceae</taxon>
        <taxon>Marinobacterium</taxon>
    </lineage>
</organism>
<dbReference type="InterPro" id="IPR004776">
    <property type="entry name" value="Mem_transp_PIN-like"/>
</dbReference>
<dbReference type="GO" id="GO:0055085">
    <property type="term" value="P:transmembrane transport"/>
    <property type="evidence" value="ECO:0007669"/>
    <property type="project" value="InterPro"/>
</dbReference>
<evidence type="ECO:0000256" key="1">
    <source>
        <dbReference type="ARBA" id="ARBA00004651"/>
    </source>
</evidence>
<keyword evidence="7 8" id="KW-0472">Membrane</keyword>
<feature type="transmembrane region" description="Helical" evidence="8">
    <location>
        <begin position="173"/>
        <end position="193"/>
    </location>
</feature>
<comment type="caution">
    <text evidence="9">The sequence shown here is derived from an EMBL/GenBank/DDBJ whole genome shotgun (WGS) entry which is preliminary data.</text>
</comment>
<keyword evidence="5 8" id="KW-0812">Transmembrane</keyword>
<protein>
    <submittedName>
        <fullName evidence="9">Transporter</fullName>
    </submittedName>
</protein>
<evidence type="ECO:0000256" key="6">
    <source>
        <dbReference type="ARBA" id="ARBA00022989"/>
    </source>
</evidence>
<evidence type="ECO:0000256" key="7">
    <source>
        <dbReference type="ARBA" id="ARBA00023136"/>
    </source>
</evidence>
<evidence type="ECO:0000313" key="10">
    <source>
        <dbReference type="Proteomes" id="UP000599578"/>
    </source>
</evidence>
<keyword evidence="6 8" id="KW-1133">Transmembrane helix</keyword>
<dbReference type="RefSeq" id="WP_188862201.1">
    <property type="nucleotide sequence ID" value="NZ_BMLT01000011.1"/>
</dbReference>
<evidence type="ECO:0000256" key="5">
    <source>
        <dbReference type="ARBA" id="ARBA00022692"/>
    </source>
</evidence>
<dbReference type="Gene3D" id="1.20.1530.20">
    <property type="match status" value="1"/>
</dbReference>
<feature type="transmembrane region" description="Helical" evidence="8">
    <location>
        <begin position="6"/>
        <end position="29"/>
    </location>
</feature>
<dbReference type="EMBL" id="BMLT01000011">
    <property type="protein sequence ID" value="GGO86653.1"/>
    <property type="molecule type" value="Genomic_DNA"/>
</dbReference>
<feature type="transmembrane region" description="Helical" evidence="8">
    <location>
        <begin position="41"/>
        <end position="60"/>
    </location>
</feature>
<evidence type="ECO:0000256" key="2">
    <source>
        <dbReference type="ARBA" id="ARBA00010145"/>
    </source>
</evidence>
<keyword evidence="3" id="KW-0813">Transport</keyword>
<keyword evidence="4" id="KW-1003">Cell membrane</keyword>
<feature type="transmembrane region" description="Helical" evidence="8">
    <location>
        <begin position="263"/>
        <end position="282"/>
    </location>
</feature>
<reference evidence="9 10" key="1">
    <citation type="journal article" date="2014" name="Int. J. Syst. Evol. Microbiol.">
        <title>Complete genome sequence of Corynebacterium casei LMG S-19264T (=DSM 44701T), isolated from a smear-ripened cheese.</title>
        <authorList>
            <consortium name="US DOE Joint Genome Institute (JGI-PGF)"/>
            <person name="Walter F."/>
            <person name="Albersmeier A."/>
            <person name="Kalinowski J."/>
            <person name="Ruckert C."/>
        </authorList>
    </citation>
    <scope>NUCLEOTIDE SEQUENCE [LARGE SCALE GENOMIC DNA]</scope>
    <source>
        <strain evidence="9 10">CGMCC 1.7286</strain>
    </source>
</reference>
<dbReference type="GO" id="GO:0005886">
    <property type="term" value="C:plasma membrane"/>
    <property type="evidence" value="ECO:0007669"/>
    <property type="project" value="UniProtKB-SubCell"/>
</dbReference>
<comment type="similarity">
    <text evidence="2">Belongs to the auxin efflux carrier (TC 2.A.69) family.</text>
</comment>
<proteinExistence type="inferred from homology"/>
<feature type="transmembrane region" description="Helical" evidence="8">
    <location>
        <begin position="205"/>
        <end position="222"/>
    </location>
</feature>
<keyword evidence="10" id="KW-1185">Reference proteome</keyword>
<evidence type="ECO:0000313" key="9">
    <source>
        <dbReference type="EMBL" id="GGO86653.1"/>
    </source>
</evidence>
<dbReference type="PANTHER" id="PTHR36838:SF4">
    <property type="entry name" value="AUXIN EFFLUX CARRIER FAMILY PROTEIN"/>
    <property type="match status" value="1"/>
</dbReference>
<evidence type="ECO:0000256" key="3">
    <source>
        <dbReference type="ARBA" id="ARBA00022448"/>
    </source>
</evidence>
<feature type="transmembrane region" description="Helical" evidence="8">
    <location>
        <begin position="234"/>
        <end position="257"/>
    </location>
</feature>
<dbReference type="Pfam" id="PF03547">
    <property type="entry name" value="Mem_trans"/>
    <property type="match status" value="1"/>
</dbReference>
<accession>A0A917ZMJ6</accession>
<gene>
    <name evidence="9" type="ORF">GCM10011348_37970</name>
</gene>
<dbReference type="PANTHER" id="PTHR36838">
    <property type="entry name" value="AUXIN EFFLUX CARRIER FAMILY PROTEIN"/>
    <property type="match status" value="1"/>
</dbReference>
<evidence type="ECO:0000256" key="4">
    <source>
        <dbReference type="ARBA" id="ARBA00022475"/>
    </source>
</evidence>